<dbReference type="CDD" id="cd19757">
    <property type="entry name" value="Bbox1"/>
    <property type="match status" value="1"/>
</dbReference>
<dbReference type="Pfam" id="PF18803">
    <property type="entry name" value="CxC2"/>
    <property type="match status" value="1"/>
</dbReference>
<dbReference type="Proteomes" id="UP000054166">
    <property type="component" value="Unassembled WGS sequence"/>
</dbReference>
<reference evidence="2 3" key="1">
    <citation type="submission" date="2014-04" db="EMBL/GenBank/DDBJ databases">
        <authorList>
            <consortium name="DOE Joint Genome Institute"/>
            <person name="Kuo A."/>
            <person name="Tarkka M."/>
            <person name="Buscot F."/>
            <person name="Kohler A."/>
            <person name="Nagy L.G."/>
            <person name="Floudas D."/>
            <person name="Copeland A."/>
            <person name="Barry K.W."/>
            <person name="Cichocki N."/>
            <person name="Veneault-Fourrey C."/>
            <person name="LaButti K."/>
            <person name="Lindquist E.A."/>
            <person name="Lipzen A."/>
            <person name="Lundell T."/>
            <person name="Morin E."/>
            <person name="Murat C."/>
            <person name="Sun H."/>
            <person name="Tunlid A."/>
            <person name="Henrissat B."/>
            <person name="Grigoriev I.V."/>
            <person name="Hibbett D.S."/>
            <person name="Martin F."/>
            <person name="Nordberg H.P."/>
            <person name="Cantor M.N."/>
            <person name="Hua S.X."/>
        </authorList>
    </citation>
    <scope>NUCLEOTIDE SEQUENCE [LARGE SCALE GENOMIC DNA]</scope>
    <source>
        <strain evidence="2 3">F 1598</strain>
    </source>
</reference>
<dbReference type="PANTHER" id="PTHR33104">
    <property type="entry name" value="SI:DKEY-29D5.2"/>
    <property type="match status" value="1"/>
</dbReference>
<dbReference type="EMBL" id="KN832989">
    <property type="protein sequence ID" value="KIM83860.1"/>
    <property type="molecule type" value="Genomic_DNA"/>
</dbReference>
<dbReference type="InParanoid" id="A0A0C3FHJ1"/>
<dbReference type="InterPro" id="IPR041457">
    <property type="entry name" value="CxC2_KDZ-assoc"/>
</dbReference>
<dbReference type="Pfam" id="PF18758">
    <property type="entry name" value="KDZ"/>
    <property type="match status" value="1"/>
</dbReference>
<feature type="domain" description="CxC2-like cysteine cluster KDZ transposase-associated" evidence="1">
    <location>
        <begin position="98"/>
        <end position="205"/>
    </location>
</feature>
<keyword evidence="3" id="KW-1185">Reference proteome</keyword>
<evidence type="ECO:0000313" key="2">
    <source>
        <dbReference type="EMBL" id="KIM83860.1"/>
    </source>
</evidence>
<name>A0A0C3FHJ1_PILCF</name>
<reference evidence="3" key="2">
    <citation type="submission" date="2015-01" db="EMBL/GenBank/DDBJ databases">
        <title>Evolutionary Origins and Diversification of the Mycorrhizal Mutualists.</title>
        <authorList>
            <consortium name="DOE Joint Genome Institute"/>
            <consortium name="Mycorrhizal Genomics Consortium"/>
            <person name="Kohler A."/>
            <person name="Kuo A."/>
            <person name="Nagy L.G."/>
            <person name="Floudas D."/>
            <person name="Copeland A."/>
            <person name="Barry K.W."/>
            <person name="Cichocki N."/>
            <person name="Veneault-Fourrey C."/>
            <person name="LaButti K."/>
            <person name="Lindquist E.A."/>
            <person name="Lipzen A."/>
            <person name="Lundell T."/>
            <person name="Morin E."/>
            <person name="Murat C."/>
            <person name="Riley R."/>
            <person name="Ohm R."/>
            <person name="Sun H."/>
            <person name="Tunlid A."/>
            <person name="Henrissat B."/>
            <person name="Grigoriev I.V."/>
            <person name="Hibbett D.S."/>
            <person name="Martin F."/>
        </authorList>
    </citation>
    <scope>NUCLEOTIDE SEQUENCE [LARGE SCALE GENOMIC DNA]</scope>
    <source>
        <strain evidence="3">F 1598</strain>
    </source>
</reference>
<dbReference type="PANTHER" id="PTHR33104:SF2">
    <property type="entry name" value="CXC3 LIKE CYSTEINE CLUSTER DOMAIN-CONTAINING PROTEIN"/>
    <property type="match status" value="1"/>
</dbReference>
<evidence type="ECO:0000259" key="1">
    <source>
        <dbReference type="Pfam" id="PF18803"/>
    </source>
</evidence>
<protein>
    <recommendedName>
        <fullName evidence="1">CxC2-like cysteine cluster KDZ transposase-associated domain-containing protein</fullName>
    </recommendedName>
</protein>
<sequence>MYLSVIGDGTLLNHIQNIYEDWLPFRDTHVHELARHDGWADLSDVCIRCSDAASAYKCDECYGPAVYCRACVVEAHARLPLHRIKHWNGSFWQPIVLITLGLWVQLGHNSAACPMPVTFETPLIVYHTNGAHFVKVSFCQCGEPAGGYLYPNQLLRLSWFPASLTRPKTVFTFAVLKHFHHLTLQGKTTAYNFYNSLVHETDNTGTKPPPKHYDEFLKVMRWWRHIKMLKRAGQGHDPEGVAATKPGSLAVECPARPHDGRNLPEDWRSAPEGTAWIYSLYLAMDANFRLKLRDRHIKNDPELGPGWAYCVDEKPYQEEMEKYGDQVEISNCQSNLHAVDHANTRFTKNCIANGVGNVVCAHHTFVGKTSAADLKKGEKYCSMDYALLSTLIGVTIAMLVVSYDVACQWSVNFANHLAVFPAAMQIDLSEVWLTTVIPKFHILRHGTKCQSAWSLNFCRWMARTDGEGVEWEWSHINPVALSTKVMGPGSRHDTLDDHWGAWNWRKVVSMGRHLCSKLKEALPASKKHRALLNALSATFSSQTIAEWTKMVDDWQEDVSAPNPFEETVLETTQQDVESELLVEERAEAQSNNDPPSVHATTASMFLSMGLDLEDQQRATSSKAKQLKRGQGLYVEGIIQLCQTNPTRTNAMPTDQDAEKPEAIKLWLPSSLPVGLRTTGCISGLVDKEYRLRLAEANNALVALRRQLRITSGVFNYKKTHVSGTGQRANTRARALLSQLTTKTRLIADRYRAARNALSVVDPNGNWQHRLLPLRSEDIRGPMMTDDDGDEFEVAEGMRVEWAKTHARASRWEEEVLLVREEMRRVIMFLDWKATWWDLQRPRRSDVRDDIKAGLTAYAARQACIMQNLAETFAALWYPILTAANLPIKWPAHYISYAQTHPPPGRAPR</sequence>
<evidence type="ECO:0000313" key="3">
    <source>
        <dbReference type="Proteomes" id="UP000054166"/>
    </source>
</evidence>
<gene>
    <name evidence="2" type="ORF">PILCRDRAFT_6741</name>
</gene>
<dbReference type="OrthoDB" id="3192989at2759"/>
<accession>A0A0C3FHJ1</accession>
<proteinExistence type="predicted"/>
<dbReference type="InterPro" id="IPR040521">
    <property type="entry name" value="KDZ"/>
</dbReference>
<dbReference type="STRING" id="765440.A0A0C3FHJ1"/>
<dbReference type="HOGENOM" id="CLU_003703_13_0_1"/>
<dbReference type="AlphaFoldDB" id="A0A0C3FHJ1"/>
<organism evidence="2 3">
    <name type="scientific">Piloderma croceum (strain F 1598)</name>
    <dbReference type="NCBI Taxonomy" id="765440"/>
    <lineage>
        <taxon>Eukaryota</taxon>
        <taxon>Fungi</taxon>
        <taxon>Dikarya</taxon>
        <taxon>Basidiomycota</taxon>
        <taxon>Agaricomycotina</taxon>
        <taxon>Agaricomycetes</taxon>
        <taxon>Agaricomycetidae</taxon>
        <taxon>Atheliales</taxon>
        <taxon>Atheliaceae</taxon>
        <taxon>Piloderma</taxon>
    </lineage>
</organism>